<sequence>MKRVETLASMLFGGVFLLLSALVSLETLLRKFFNMSLQGADELGGYALAVGGTLAFSLALFGRTHIRIDLFHEMFPRQMQSLLNWLSSVLMAIFAVGLCWTTYKVIGETLDYGSTAATPWATPLIYPQGVWFASLCIFALVATSFALRATYLLVTRRHDVLNDEFHPRGITEEVKEEVEDFEHRSHADDSGSEVDPSVESAPGMTRKRSET</sequence>
<dbReference type="PANTHER" id="PTHR35011:SF2">
    <property type="entry name" value="2,3-DIKETO-L-GULONATE TRAP TRANSPORTER SMALL PERMEASE PROTEIN YIAM"/>
    <property type="match status" value="1"/>
</dbReference>
<dbReference type="InterPro" id="IPR007387">
    <property type="entry name" value="TRAP_DctQ"/>
</dbReference>
<keyword evidence="2 9" id="KW-0813">Transport</keyword>
<keyword evidence="13" id="KW-1185">Reference proteome</keyword>
<dbReference type="InterPro" id="IPR055348">
    <property type="entry name" value="DctQ"/>
</dbReference>
<evidence type="ECO:0000256" key="6">
    <source>
        <dbReference type="ARBA" id="ARBA00022989"/>
    </source>
</evidence>
<feature type="transmembrane region" description="Helical" evidence="9">
    <location>
        <begin position="7"/>
        <end position="23"/>
    </location>
</feature>
<proteinExistence type="inferred from homology"/>
<feature type="transmembrane region" description="Helical" evidence="9">
    <location>
        <begin position="43"/>
        <end position="61"/>
    </location>
</feature>
<evidence type="ECO:0000256" key="1">
    <source>
        <dbReference type="ARBA" id="ARBA00004429"/>
    </source>
</evidence>
<feature type="transmembrane region" description="Helical" evidence="9">
    <location>
        <begin position="129"/>
        <end position="147"/>
    </location>
</feature>
<keyword evidence="7 9" id="KW-0472">Membrane</keyword>
<comment type="subunit">
    <text evidence="9">The complex comprises the extracytoplasmic solute receptor protein and the two transmembrane proteins.</text>
</comment>
<evidence type="ECO:0000259" key="11">
    <source>
        <dbReference type="Pfam" id="PF04290"/>
    </source>
</evidence>
<feature type="region of interest" description="Disordered" evidence="10">
    <location>
        <begin position="176"/>
        <end position="211"/>
    </location>
</feature>
<evidence type="ECO:0000256" key="2">
    <source>
        <dbReference type="ARBA" id="ARBA00022448"/>
    </source>
</evidence>
<evidence type="ECO:0000256" key="5">
    <source>
        <dbReference type="ARBA" id="ARBA00022692"/>
    </source>
</evidence>
<evidence type="ECO:0000256" key="8">
    <source>
        <dbReference type="ARBA" id="ARBA00038436"/>
    </source>
</evidence>
<comment type="caution">
    <text evidence="12">The sequence shown here is derived from an EMBL/GenBank/DDBJ whole genome shotgun (WGS) entry which is preliminary data.</text>
</comment>
<evidence type="ECO:0000256" key="3">
    <source>
        <dbReference type="ARBA" id="ARBA00022475"/>
    </source>
</evidence>
<gene>
    <name evidence="12" type="ORF">QLQ84_06515</name>
</gene>
<evidence type="ECO:0000256" key="10">
    <source>
        <dbReference type="SAM" id="MobiDB-lite"/>
    </source>
</evidence>
<organism evidence="12 13">
    <name type="scientific">Halomonas kalidii</name>
    <dbReference type="NCBI Taxonomy" id="3043293"/>
    <lineage>
        <taxon>Bacteria</taxon>
        <taxon>Pseudomonadati</taxon>
        <taxon>Pseudomonadota</taxon>
        <taxon>Gammaproteobacteria</taxon>
        <taxon>Oceanospirillales</taxon>
        <taxon>Halomonadaceae</taxon>
        <taxon>Halomonas</taxon>
    </lineage>
</organism>
<name>A0ABT6VKY5_9GAMM</name>
<dbReference type="PANTHER" id="PTHR35011">
    <property type="entry name" value="2,3-DIKETO-L-GULONATE TRAP TRANSPORTER SMALL PERMEASE PROTEIN YIAM"/>
    <property type="match status" value="1"/>
</dbReference>
<dbReference type="Pfam" id="PF04290">
    <property type="entry name" value="DctQ"/>
    <property type="match status" value="1"/>
</dbReference>
<protein>
    <recommendedName>
        <fullName evidence="9">TRAP transporter small permease protein</fullName>
    </recommendedName>
</protein>
<comment type="function">
    <text evidence="9">Part of the tripartite ATP-independent periplasmic (TRAP) transport system.</text>
</comment>
<dbReference type="Proteomes" id="UP001244242">
    <property type="component" value="Unassembled WGS sequence"/>
</dbReference>
<evidence type="ECO:0000256" key="7">
    <source>
        <dbReference type="ARBA" id="ARBA00023136"/>
    </source>
</evidence>
<keyword evidence="5 9" id="KW-0812">Transmembrane</keyword>
<dbReference type="EMBL" id="JASCQO010000031">
    <property type="protein sequence ID" value="MDI5933441.1"/>
    <property type="molecule type" value="Genomic_DNA"/>
</dbReference>
<evidence type="ECO:0000256" key="4">
    <source>
        <dbReference type="ARBA" id="ARBA00022519"/>
    </source>
</evidence>
<comment type="similarity">
    <text evidence="8 9">Belongs to the TRAP transporter small permease family.</text>
</comment>
<evidence type="ECO:0000313" key="12">
    <source>
        <dbReference type="EMBL" id="MDI5933441.1"/>
    </source>
</evidence>
<feature type="transmembrane region" description="Helical" evidence="9">
    <location>
        <begin position="82"/>
        <end position="103"/>
    </location>
</feature>
<reference evidence="12 13" key="1">
    <citation type="submission" date="2023-04" db="EMBL/GenBank/DDBJ databases">
        <title>Halomonas strains isolated from rhizosphere soil.</title>
        <authorList>
            <person name="Xu L."/>
            <person name="Sun J.-Q."/>
        </authorList>
    </citation>
    <scope>NUCLEOTIDE SEQUENCE [LARGE SCALE GENOMIC DNA]</scope>
    <source>
        <strain evidence="12 13">LN1S58</strain>
    </source>
</reference>
<comment type="subcellular location">
    <subcellularLocation>
        <location evidence="1 9">Cell inner membrane</location>
        <topology evidence="1 9">Multi-pass membrane protein</topology>
    </subcellularLocation>
</comment>
<evidence type="ECO:0000313" key="13">
    <source>
        <dbReference type="Proteomes" id="UP001244242"/>
    </source>
</evidence>
<keyword evidence="6 9" id="KW-1133">Transmembrane helix</keyword>
<keyword evidence="4 9" id="KW-0997">Cell inner membrane</keyword>
<keyword evidence="3" id="KW-1003">Cell membrane</keyword>
<evidence type="ECO:0000256" key="9">
    <source>
        <dbReference type="RuleBase" id="RU369079"/>
    </source>
</evidence>
<dbReference type="RefSeq" id="WP_282720950.1">
    <property type="nucleotide sequence ID" value="NZ_JASCQO010000031.1"/>
</dbReference>
<feature type="domain" description="Tripartite ATP-independent periplasmic transporters DctQ component" evidence="11">
    <location>
        <begin position="20"/>
        <end position="148"/>
    </location>
</feature>
<accession>A0ABT6VKY5</accession>